<feature type="domain" description="N6 adenine-specific DNA methyltransferase N-terminal" evidence="9">
    <location>
        <begin position="8"/>
        <end position="143"/>
    </location>
</feature>
<dbReference type="GO" id="GO:0008170">
    <property type="term" value="F:N-methyltransferase activity"/>
    <property type="evidence" value="ECO:0007669"/>
    <property type="project" value="InterPro"/>
</dbReference>
<evidence type="ECO:0000256" key="3">
    <source>
        <dbReference type="ARBA" id="ARBA00022603"/>
    </source>
</evidence>
<dbReference type="Pfam" id="PF02384">
    <property type="entry name" value="N6_Mtase"/>
    <property type="match status" value="1"/>
</dbReference>
<organism evidence="10 11">
    <name type="scientific">Polaromonas naphthalenivorans (strain CJ2)</name>
    <dbReference type="NCBI Taxonomy" id="365044"/>
    <lineage>
        <taxon>Bacteria</taxon>
        <taxon>Pseudomonadati</taxon>
        <taxon>Pseudomonadota</taxon>
        <taxon>Betaproteobacteria</taxon>
        <taxon>Burkholderiales</taxon>
        <taxon>Comamonadaceae</taxon>
        <taxon>Polaromonas</taxon>
    </lineage>
</organism>
<evidence type="ECO:0000256" key="4">
    <source>
        <dbReference type="ARBA" id="ARBA00022679"/>
    </source>
</evidence>
<dbReference type="Gene3D" id="3.40.50.150">
    <property type="entry name" value="Vaccinia Virus protein VP39"/>
    <property type="match status" value="1"/>
</dbReference>
<dbReference type="EMBL" id="CP000532">
    <property type="protein sequence ID" value="ABM39980.1"/>
    <property type="molecule type" value="Genomic_DNA"/>
</dbReference>
<keyword evidence="10" id="KW-0614">Plasmid</keyword>
<proteinExistence type="inferred from homology"/>
<evidence type="ECO:0000256" key="5">
    <source>
        <dbReference type="ARBA" id="ARBA00022691"/>
    </source>
</evidence>
<dbReference type="HOGENOM" id="CLU_012122_0_0_4"/>
<evidence type="ECO:0000256" key="7">
    <source>
        <dbReference type="ARBA" id="ARBA00047942"/>
    </source>
</evidence>
<dbReference type="OrthoDB" id="9784823at2"/>
<keyword evidence="4" id="KW-0808">Transferase</keyword>
<dbReference type="GO" id="GO:0003677">
    <property type="term" value="F:DNA binding"/>
    <property type="evidence" value="ECO:0007669"/>
    <property type="project" value="InterPro"/>
</dbReference>
<dbReference type="PRINTS" id="PR00507">
    <property type="entry name" value="N12N6MTFRASE"/>
</dbReference>
<dbReference type="InterPro" id="IPR029063">
    <property type="entry name" value="SAM-dependent_MTases_sf"/>
</dbReference>
<dbReference type="RefSeq" id="WP_011798351.1">
    <property type="nucleotide sequence ID" value="NC_008759.1"/>
</dbReference>
<evidence type="ECO:0000259" key="8">
    <source>
        <dbReference type="Pfam" id="PF02384"/>
    </source>
</evidence>
<gene>
    <name evidence="10" type="ordered locus">Pnap_4916</name>
</gene>
<keyword evidence="11" id="KW-1185">Reference proteome</keyword>
<keyword evidence="6" id="KW-0680">Restriction system</keyword>
<dbReference type="Pfam" id="PF12161">
    <property type="entry name" value="HsdM_N"/>
    <property type="match status" value="1"/>
</dbReference>
<dbReference type="InterPro" id="IPR051537">
    <property type="entry name" value="DNA_Adenine_Mtase"/>
</dbReference>
<dbReference type="InterPro" id="IPR022749">
    <property type="entry name" value="D12N6_MeTrfase_N"/>
</dbReference>
<dbReference type="Proteomes" id="UP000000644">
    <property type="component" value="Plasmid pPNAP03"/>
</dbReference>
<reference evidence="11" key="1">
    <citation type="journal article" date="2009" name="Environ. Microbiol.">
        <title>The genome of Polaromonas naphthalenivorans strain CJ2, isolated from coal tar-contaminated sediment, reveals physiological and metabolic versatility and evolution through extensive horizontal gene transfer.</title>
        <authorList>
            <person name="Yagi J.M."/>
            <person name="Sims D."/>
            <person name="Brettin T."/>
            <person name="Bruce D."/>
            <person name="Madsen E.L."/>
        </authorList>
    </citation>
    <scope>NUCLEOTIDE SEQUENCE [LARGE SCALE GENOMIC DNA]</scope>
    <source>
        <strain evidence="11">CJ2</strain>
        <plasmid evidence="11">Plasmid pPNAP03</plasmid>
    </source>
</reference>
<sequence>MAQNFSELANFVWSVADLLRGDYKAADYGKVILPLTLLRRLDCVLEGTKEQVLEEHAKHKGEGDAPTSLDRILKRKSKQAFYNTSPFTLQTLLDDQKHIRQNLTAYIGEFSADARDVFERFKFLERLVELDDKDLLFLLMQKFASIDLHPDAVPNETMGLVFEELIRKFAEASNETAGEHFTPREVIQLIVHCLFSGDSEALSKPGVVRSMYDPTAGTGGILSVGEAVARSINKSAKMVLFGQELNDESYAICKADMLIKGQDPKNIVRGNTLSADGFPDEKFDYGAANPPFGVDWKKVLDPIKTEHETKGFAGRFGPGLPRVSDGSLLFLMHLISKMRPAAEGGGRIGIVLNGSPLFTGDAGSGESEIRRWLLENDMLEAIIALPNDIFFNTGIATYIFILDNDKKADRKGKVQLIDATRMYTKMKKSLGNKRVRITDEQISEIVGVYSAGAKDANFELEFKEPVKSTGGNPAEAPALRIVSKVFENKFFGYRKVTVDRPLAEGKTGKFKKGEKAFDKDLRDTESVPLTESIDAYFKREVLPHVPDAWVNKDVKDEKDGLPGKVGYEINFNRYFYVYKAPRKPAVIAEEILEMEKRFVELMKGVVA</sequence>
<name>A1VWF2_POLNA</name>
<accession>A1VWF2</accession>
<evidence type="ECO:0000256" key="2">
    <source>
        <dbReference type="ARBA" id="ARBA00011900"/>
    </source>
</evidence>
<comment type="similarity">
    <text evidence="1">Belongs to the N(4)/N(6)-methyltransferase family.</text>
</comment>
<dbReference type="EC" id="2.1.1.72" evidence="2"/>
<keyword evidence="3 10" id="KW-0489">Methyltransferase</keyword>
<evidence type="ECO:0000313" key="11">
    <source>
        <dbReference type="Proteomes" id="UP000000644"/>
    </source>
</evidence>
<dbReference type="InterPro" id="IPR003356">
    <property type="entry name" value="DNA_methylase_A-5"/>
</dbReference>
<evidence type="ECO:0000259" key="9">
    <source>
        <dbReference type="Pfam" id="PF12161"/>
    </source>
</evidence>
<feature type="domain" description="DNA methylase adenine-specific" evidence="8">
    <location>
        <begin position="156"/>
        <end position="457"/>
    </location>
</feature>
<dbReference type="GO" id="GO:0009007">
    <property type="term" value="F:site-specific DNA-methyltransferase (adenine-specific) activity"/>
    <property type="evidence" value="ECO:0007669"/>
    <property type="project" value="UniProtKB-EC"/>
</dbReference>
<geneLocation type="plasmid" evidence="10 11">
    <name>pPNAP03</name>
</geneLocation>
<dbReference type="PANTHER" id="PTHR42933:SF3">
    <property type="entry name" value="TYPE I RESTRICTION ENZYME MJAVIII METHYLASE SUBUNIT"/>
    <property type="match status" value="1"/>
</dbReference>
<dbReference type="AlphaFoldDB" id="A1VWF2"/>
<dbReference type="SUPFAM" id="SSF53335">
    <property type="entry name" value="S-adenosyl-L-methionine-dependent methyltransferases"/>
    <property type="match status" value="1"/>
</dbReference>
<dbReference type="GO" id="GO:0032259">
    <property type="term" value="P:methylation"/>
    <property type="evidence" value="ECO:0007669"/>
    <property type="project" value="UniProtKB-KW"/>
</dbReference>
<dbReference type="KEGG" id="pna:Pnap_4916"/>
<protein>
    <recommendedName>
        <fullName evidence="2">site-specific DNA-methyltransferase (adenine-specific)</fullName>
        <ecNumber evidence="2">2.1.1.72</ecNumber>
    </recommendedName>
</protein>
<dbReference type="REBASE" id="14603">
    <property type="entry name" value="M.PnaORF4916P"/>
</dbReference>
<dbReference type="GO" id="GO:0009307">
    <property type="term" value="P:DNA restriction-modification system"/>
    <property type="evidence" value="ECO:0007669"/>
    <property type="project" value="UniProtKB-KW"/>
</dbReference>
<comment type="catalytic activity">
    <reaction evidence="7">
        <text>a 2'-deoxyadenosine in DNA + S-adenosyl-L-methionine = an N(6)-methyl-2'-deoxyadenosine in DNA + S-adenosyl-L-homocysteine + H(+)</text>
        <dbReference type="Rhea" id="RHEA:15197"/>
        <dbReference type="Rhea" id="RHEA-COMP:12418"/>
        <dbReference type="Rhea" id="RHEA-COMP:12419"/>
        <dbReference type="ChEBI" id="CHEBI:15378"/>
        <dbReference type="ChEBI" id="CHEBI:57856"/>
        <dbReference type="ChEBI" id="CHEBI:59789"/>
        <dbReference type="ChEBI" id="CHEBI:90615"/>
        <dbReference type="ChEBI" id="CHEBI:90616"/>
        <dbReference type="EC" id="2.1.1.72"/>
    </reaction>
</comment>
<evidence type="ECO:0000256" key="6">
    <source>
        <dbReference type="ARBA" id="ARBA00022747"/>
    </source>
</evidence>
<dbReference type="PANTHER" id="PTHR42933">
    <property type="entry name" value="SLR6095 PROTEIN"/>
    <property type="match status" value="1"/>
</dbReference>
<evidence type="ECO:0000256" key="1">
    <source>
        <dbReference type="ARBA" id="ARBA00006594"/>
    </source>
</evidence>
<keyword evidence="5" id="KW-0949">S-adenosyl-L-methionine</keyword>
<evidence type="ECO:0000313" key="10">
    <source>
        <dbReference type="EMBL" id="ABM39980.1"/>
    </source>
</evidence>